<sequence>MALPWQDISTLKDSDWDGMVLLYQPFSRHGINGYDYRMDSASHLKDNWEDVCKVGQWLSIPTPEAKTVEAPVEPERVSVQEFAKDPAGKWVNTTDGCPIKGWYQIQKEGEAVMGLPFKLWDIAKKDHPIYATDPTAWLAWLAKQEGNQ</sequence>
<evidence type="ECO:0000313" key="1">
    <source>
        <dbReference type="EMBL" id="CAB4139367.1"/>
    </source>
</evidence>
<reference evidence="1" key="1">
    <citation type="submission" date="2020-04" db="EMBL/GenBank/DDBJ databases">
        <authorList>
            <person name="Chiriac C."/>
            <person name="Salcher M."/>
            <person name="Ghai R."/>
            <person name="Kavagutti S V."/>
        </authorList>
    </citation>
    <scope>NUCLEOTIDE SEQUENCE</scope>
</reference>
<dbReference type="EMBL" id="LR796351">
    <property type="protein sequence ID" value="CAB4139367.1"/>
    <property type="molecule type" value="Genomic_DNA"/>
</dbReference>
<protein>
    <submittedName>
        <fullName evidence="1">Uncharacterized protein</fullName>
    </submittedName>
</protein>
<gene>
    <name evidence="1" type="ORF">UFOVP338_34</name>
</gene>
<name>A0A6J5M214_9CAUD</name>
<proteinExistence type="predicted"/>
<accession>A0A6J5M214</accession>
<organism evidence="1">
    <name type="scientific">uncultured Caudovirales phage</name>
    <dbReference type="NCBI Taxonomy" id="2100421"/>
    <lineage>
        <taxon>Viruses</taxon>
        <taxon>Duplodnaviria</taxon>
        <taxon>Heunggongvirae</taxon>
        <taxon>Uroviricota</taxon>
        <taxon>Caudoviricetes</taxon>
        <taxon>Peduoviridae</taxon>
        <taxon>Maltschvirus</taxon>
        <taxon>Maltschvirus maltsch</taxon>
    </lineage>
</organism>